<evidence type="ECO:0000313" key="2">
    <source>
        <dbReference type="Proteomes" id="UP000507245"/>
    </source>
</evidence>
<dbReference type="AlphaFoldDB" id="A0A6J5YA11"/>
<organism evidence="1 2">
    <name type="scientific">Prunus armeniaca</name>
    <name type="common">Apricot</name>
    <name type="synonym">Armeniaca vulgaris</name>
    <dbReference type="NCBI Taxonomy" id="36596"/>
    <lineage>
        <taxon>Eukaryota</taxon>
        <taxon>Viridiplantae</taxon>
        <taxon>Streptophyta</taxon>
        <taxon>Embryophyta</taxon>
        <taxon>Tracheophyta</taxon>
        <taxon>Spermatophyta</taxon>
        <taxon>Magnoliopsida</taxon>
        <taxon>eudicotyledons</taxon>
        <taxon>Gunneridae</taxon>
        <taxon>Pentapetalae</taxon>
        <taxon>rosids</taxon>
        <taxon>fabids</taxon>
        <taxon>Rosales</taxon>
        <taxon>Rosaceae</taxon>
        <taxon>Amygdaloideae</taxon>
        <taxon>Amygdaleae</taxon>
        <taxon>Prunus</taxon>
    </lineage>
</organism>
<evidence type="ECO:0000313" key="1">
    <source>
        <dbReference type="EMBL" id="CAB4320765.1"/>
    </source>
</evidence>
<dbReference type="EMBL" id="CAEKKB010000008">
    <property type="protein sequence ID" value="CAB4320765.1"/>
    <property type="molecule type" value="Genomic_DNA"/>
</dbReference>
<sequence length="67" mass="7463">MEFHKTARSLSYARCTRFFSVGLQLMRGHVLGILMRSGCRGTPDFLAHLCGLHGLTVSSYRPTIGYS</sequence>
<gene>
    <name evidence="1" type="ORF">ORAREDHAP_LOCUS49740</name>
</gene>
<protein>
    <submittedName>
        <fullName evidence="1">Uncharacterized protein</fullName>
    </submittedName>
</protein>
<accession>A0A6J5YA11</accession>
<dbReference type="Proteomes" id="UP000507245">
    <property type="component" value="Unassembled WGS sequence"/>
</dbReference>
<reference evidence="2" key="1">
    <citation type="journal article" date="2020" name="Genome Biol.">
        <title>Gamete binning: chromosome-level and haplotype-resolved genome assembly enabled by high-throughput single-cell sequencing of gamete genomes.</title>
        <authorList>
            <person name="Campoy J.A."/>
            <person name="Sun H."/>
            <person name="Goel M."/>
            <person name="Jiao W.-B."/>
            <person name="Folz-Donahue K."/>
            <person name="Wang N."/>
            <person name="Rubio M."/>
            <person name="Liu C."/>
            <person name="Kukat C."/>
            <person name="Ruiz D."/>
            <person name="Huettel B."/>
            <person name="Schneeberger K."/>
        </authorList>
    </citation>
    <scope>NUCLEOTIDE SEQUENCE [LARGE SCALE GENOMIC DNA]</scope>
    <source>
        <strain evidence="2">cv. Rojo Pasion</strain>
    </source>
</reference>
<name>A0A6J5YA11_PRUAR</name>
<keyword evidence="2" id="KW-1185">Reference proteome</keyword>
<proteinExistence type="predicted"/>